<dbReference type="Proteomes" id="UP000499080">
    <property type="component" value="Unassembled WGS sequence"/>
</dbReference>
<evidence type="ECO:0000256" key="1">
    <source>
        <dbReference type="SAM" id="MobiDB-lite"/>
    </source>
</evidence>
<evidence type="ECO:0000313" key="2">
    <source>
        <dbReference type="EMBL" id="GBN76908.1"/>
    </source>
</evidence>
<keyword evidence="3" id="KW-1185">Reference proteome</keyword>
<proteinExistence type="predicted"/>
<organism evidence="2 3">
    <name type="scientific">Araneus ventricosus</name>
    <name type="common">Orbweaver spider</name>
    <name type="synonym">Epeira ventricosa</name>
    <dbReference type="NCBI Taxonomy" id="182803"/>
    <lineage>
        <taxon>Eukaryota</taxon>
        <taxon>Metazoa</taxon>
        <taxon>Ecdysozoa</taxon>
        <taxon>Arthropoda</taxon>
        <taxon>Chelicerata</taxon>
        <taxon>Arachnida</taxon>
        <taxon>Araneae</taxon>
        <taxon>Araneomorphae</taxon>
        <taxon>Entelegynae</taxon>
        <taxon>Araneoidea</taxon>
        <taxon>Araneidae</taxon>
        <taxon>Araneus</taxon>
    </lineage>
</organism>
<dbReference type="EMBL" id="BGPR01146070">
    <property type="protein sequence ID" value="GBN76908.1"/>
    <property type="molecule type" value="Genomic_DNA"/>
</dbReference>
<reference evidence="2 3" key="1">
    <citation type="journal article" date="2019" name="Sci. Rep.">
        <title>Orb-weaving spider Araneus ventricosus genome elucidates the spidroin gene catalogue.</title>
        <authorList>
            <person name="Kono N."/>
            <person name="Nakamura H."/>
            <person name="Ohtoshi R."/>
            <person name="Moran D.A.P."/>
            <person name="Shinohara A."/>
            <person name="Yoshida Y."/>
            <person name="Fujiwara M."/>
            <person name="Mori M."/>
            <person name="Tomita M."/>
            <person name="Arakawa K."/>
        </authorList>
    </citation>
    <scope>NUCLEOTIDE SEQUENCE [LARGE SCALE GENOMIC DNA]</scope>
</reference>
<sequence length="102" mass="11520">MEFGRREEDSMTGTQQRGFGDPRLEKRRMRLNSESDSDSNLDSRSLLFKLTASLHCKGVASEDGDSALLVCHKFPSSLTRQICHDKAISSQNQTFCKLTCYL</sequence>
<name>A0A4Y2RMJ2_ARAVE</name>
<feature type="non-terminal residue" evidence="2">
    <location>
        <position position="102"/>
    </location>
</feature>
<accession>A0A4Y2RMJ2</accession>
<protein>
    <submittedName>
        <fullName evidence="2">Uncharacterized protein</fullName>
    </submittedName>
</protein>
<evidence type="ECO:0000313" key="3">
    <source>
        <dbReference type="Proteomes" id="UP000499080"/>
    </source>
</evidence>
<feature type="compositionally biased region" description="Low complexity" evidence="1">
    <location>
        <begin position="32"/>
        <end position="41"/>
    </location>
</feature>
<gene>
    <name evidence="2" type="ORF">AVEN_142212_1</name>
</gene>
<comment type="caution">
    <text evidence="2">The sequence shown here is derived from an EMBL/GenBank/DDBJ whole genome shotgun (WGS) entry which is preliminary data.</text>
</comment>
<dbReference type="AlphaFoldDB" id="A0A4Y2RMJ2"/>
<feature type="region of interest" description="Disordered" evidence="1">
    <location>
        <begin position="1"/>
        <end position="41"/>
    </location>
</feature>